<name>F0S7G1_PSESL</name>
<evidence type="ECO:0000256" key="1">
    <source>
        <dbReference type="SAM" id="Phobius"/>
    </source>
</evidence>
<dbReference type="eggNOG" id="ENOG50313SD">
    <property type="taxonomic scope" value="Bacteria"/>
</dbReference>
<feature type="transmembrane region" description="Helical" evidence="1">
    <location>
        <begin position="78"/>
        <end position="97"/>
    </location>
</feature>
<keyword evidence="3" id="KW-1185">Reference proteome</keyword>
<dbReference type="OrthoDB" id="1122768at2"/>
<gene>
    <name evidence="2" type="ordered locus">Pedsa_0609</name>
</gene>
<dbReference type="KEGG" id="psn:Pedsa_0609"/>
<evidence type="ECO:0000313" key="2">
    <source>
        <dbReference type="EMBL" id="ADY51186.1"/>
    </source>
</evidence>
<reference evidence="3" key="2">
    <citation type="submission" date="2011-02" db="EMBL/GenBank/DDBJ databases">
        <title>The complete genome of Pedobacter saltans DSM 12145.</title>
        <authorList>
            <consortium name="US DOE Joint Genome Institute (JGI-PGF)"/>
            <person name="Lucas S."/>
            <person name="Copeland A."/>
            <person name="Lapidus A."/>
            <person name="Bruce D."/>
            <person name="Goodwin L."/>
            <person name="Pitluck S."/>
            <person name="Kyrpides N."/>
            <person name="Mavromatis K."/>
            <person name="Pagani I."/>
            <person name="Ivanova N."/>
            <person name="Ovchinnikova G."/>
            <person name="Lu M."/>
            <person name="Detter J.C."/>
            <person name="Han C."/>
            <person name="Land M."/>
            <person name="Hauser L."/>
            <person name="Markowitz V."/>
            <person name="Cheng J.-F."/>
            <person name="Hugenholtz P."/>
            <person name="Woyke T."/>
            <person name="Wu D."/>
            <person name="Tindall B."/>
            <person name="Pomrenke H.G."/>
            <person name="Brambilla E."/>
            <person name="Klenk H.-P."/>
            <person name="Eisen J.A."/>
        </authorList>
    </citation>
    <scope>NUCLEOTIDE SEQUENCE [LARGE SCALE GENOMIC DNA]</scope>
    <source>
        <strain evidence="3">ATCC 51119 / DSM 12145 / JCM 21818 / LMG 10337 / NBRC 100064 / NCIMB 13643</strain>
    </source>
</reference>
<accession>F0S7G1</accession>
<proteinExistence type="predicted"/>
<dbReference type="HOGENOM" id="CLU_124415_1_0_10"/>
<protein>
    <recommendedName>
        <fullName evidence="4">DUF4199 domain-containing protein</fullName>
    </recommendedName>
</protein>
<reference evidence="2 3" key="1">
    <citation type="journal article" date="2011" name="Stand. Genomic Sci.">
        <title>Complete genome sequence of the gliding, heparinolytic Pedobacter saltans type strain (113).</title>
        <authorList>
            <person name="Liolios K."/>
            <person name="Sikorski J."/>
            <person name="Lu M."/>
            <person name="Nolan M."/>
            <person name="Lapidus A."/>
            <person name="Lucas S."/>
            <person name="Hammon N."/>
            <person name="Deshpande S."/>
            <person name="Cheng J.F."/>
            <person name="Tapia R."/>
            <person name="Han C."/>
            <person name="Goodwin L."/>
            <person name="Pitluck S."/>
            <person name="Huntemann M."/>
            <person name="Ivanova N."/>
            <person name="Pagani I."/>
            <person name="Mavromatis K."/>
            <person name="Ovchinikova G."/>
            <person name="Pati A."/>
            <person name="Chen A."/>
            <person name="Palaniappan K."/>
            <person name="Land M."/>
            <person name="Hauser L."/>
            <person name="Brambilla E.M."/>
            <person name="Kotsyurbenko O."/>
            <person name="Rohde M."/>
            <person name="Tindall B.J."/>
            <person name="Abt B."/>
            <person name="Goker M."/>
            <person name="Detter J.C."/>
            <person name="Woyke T."/>
            <person name="Bristow J."/>
            <person name="Eisen J.A."/>
            <person name="Markowitz V."/>
            <person name="Hugenholtz P."/>
            <person name="Klenk H.P."/>
            <person name="Kyrpides N.C."/>
        </authorList>
    </citation>
    <scope>NUCLEOTIDE SEQUENCE [LARGE SCALE GENOMIC DNA]</scope>
    <source>
        <strain evidence="3">ATCC 51119 / DSM 12145 / JCM 21818 / LMG 10337 / NBRC 100064 / NCIMB 13643</strain>
    </source>
</reference>
<dbReference type="Proteomes" id="UP000000310">
    <property type="component" value="Chromosome"/>
</dbReference>
<organism evidence="2 3">
    <name type="scientific">Pseudopedobacter saltans (strain ATCC 51119 / DSM 12145 / JCM 21818 / CCUG 39354 / LMG 10337 / NBRC 100064 / NCIMB 13643)</name>
    <name type="common">Pedobacter saltans</name>
    <dbReference type="NCBI Taxonomy" id="762903"/>
    <lineage>
        <taxon>Bacteria</taxon>
        <taxon>Pseudomonadati</taxon>
        <taxon>Bacteroidota</taxon>
        <taxon>Sphingobacteriia</taxon>
        <taxon>Sphingobacteriales</taxon>
        <taxon>Sphingobacteriaceae</taxon>
        <taxon>Pseudopedobacter</taxon>
    </lineage>
</organism>
<dbReference type="RefSeq" id="WP_013631688.1">
    <property type="nucleotide sequence ID" value="NC_015177.1"/>
</dbReference>
<sequence length="179" mass="20595">MQELEVRPGRVTLKWAWKMALIMILITIALFYTKVDAKSFLNYVVYIPFIFGLMMAIKEHKEKDLEGFISFRRAFTTGFRYASIISFIMGVFMYIYLRFINPQVFEQSLVEAENIMLDQGKSDDQIEMALSMARSWGVFMAAISASIGYTLFGGFLSLIGAAIFKNARPIYVEVERDEL</sequence>
<feature type="transmembrane region" description="Helical" evidence="1">
    <location>
        <begin position="138"/>
        <end position="164"/>
    </location>
</feature>
<evidence type="ECO:0008006" key="4">
    <source>
        <dbReference type="Google" id="ProtNLM"/>
    </source>
</evidence>
<evidence type="ECO:0000313" key="3">
    <source>
        <dbReference type="Proteomes" id="UP000000310"/>
    </source>
</evidence>
<dbReference type="EMBL" id="CP002545">
    <property type="protein sequence ID" value="ADY51186.1"/>
    <property type="molecule type" value="Genomic_DNA"/>
</dbReference>
<keyword evidence="1" id="KW-1133">Transmembrane helix</keyword>
<feature type="transmembrane region" description="Helical" evidence="1">
    <location>
        <begin position="39"/>
        <end position="57"/>
    </location>
</feature>
<dbReference type="STRING" id="762903.Pedsa_0609"/>
<feature type="transmembrane region" description="Helical" evidence="1">
    <location>
        <begin position="15"/>
        <end position="33"/>
    </location>
</feature>
<dbReference type="AlphaFoldDB" id="F0S7G1"/>
<keyword evidence="1" id="KW-0812">Transmembrane</keyword>
<dbReference type="Pfam" id="PF13858">
    <property type="entry name" value="DUF4199"/>
    <property type="match status" value="1"/>
</dbReference>
<keyword evidence="1" id="KW-0472">Membrane</keyword>
<dbReference type="InterPro" id="IPR025250">
    <property type="entry name" value="DUF4199"/>
</dbReference>